<dbReference type="AlphaFoldDB" id="Q63WX0"/>
<protein>
    <submittedName>
        <fullName evidence="1">Uncharacterized protein</fullName>
    </submittedName>
</protein>
<reference evidence="1 2" key="1">
    <citation type="journal article" date="2004" name="Proc. Natl. Acad. Sci. U.S.A.">
        <title>Genomic plasticity of the causative agent of melioidosis, Burkholderia pseudomallei.</title>
        <authorList>
            <person name="Holden M.T.G."/>
            <person name="Titball R.W."/>
            <person name="Peacock S.J."/>
            <person name="Cerdeno-Tarraga A.M."/>
            <person name="Atkins T."/>
            <person name="Crossman L.C."/>
            <person name="Pitt T."/>
            <person name="Churcher C."/>
            <person name="Mungall K."/>
            <person name="Bentley S.D."/>
            <person name="Sebaihia M."/>
            <person name="Thomson N.R."/>
            <person name="Bason N."/>
            <person name="Beacham I.R."/>
            <person name="Brooks K."/>
            <person name="Brown K.A."/>
            <person name="Brown N.F."/>
            <person name="Challis G.L."/>
            <person name="Cherevach I."/>
            <person name="Chillingworth T."/>
            <person name="Cronin A."/>
            <person name="Crosset B."/>
            <person name="Davis P."/>
            <person name="DeShazer D."/>
            <person name="Feltwell T."/>
            <person name="Fraser A."/>
            <person name="Hance Z."/>
            <person name="Hauser H."/>
            <person name="Holroyd S."/>
            <person name="Jagels K."/>
            <person name="Keith K.E."/>
            <person name="Maddison M."/>
            <person name="Moule S."/>
            <person name="Price C."/>
            <person name="Quail M.A."/>
            <person name="Rabbinowitsch E."/>
            <person name="Rutherford K."/>
            <person name="Sanders M."/>
            <person name="Simmonds M."/>
            <person name="Songsivilai S."/>
            <person name="Stevens K."/>
            <person name="Tumapa S."/>
            <person name="Vesaratchavest M."/>
            <person name="Whitehead S."/>
            <person name="Yeats C."/>
            <person name="Barrell B.G."/>
            <person name="Oyston P.C.F."/>
            <person name="Parkhill J."/>
        </authorList>
    </citation>
    <scope>NUCLEOTIDE SEQUENCE [LARGE SCALE GENOMIC DNA]</scope>
    <source>
        <strain evidence="1 2">K96243</strain>
    </source>
</reference>
<proteinExistence type="predicted"/>
<dbReference type="Proteomes" id="UP000000605">
    <property type="component" value="Chromosome 1"/>
</dbReference>
<dbReference type="KEGG" id="bps:BPSL0771"/>
<dbReference type="STRING" id="272560.BPSL0771"/>
<keyword evidence="2" id="KW-1185">Reference proteome</keyword>
<sequence>MLPHRPSKDVRASSGRTHRTVFRADVHERRNMAKSVGDFVSGRRLPRAIDRDIFRQQGSAIDYGDRRIATHDHRKTSG</sequence>
<organism evidence="1 2">
    <name type="scientific">Burkholderia pseudomallei (strain K96243)</name>
    <dbReference type="NCBI Taxonomy" id="272560"/>
    <lineage>
        <taxon>Bacteria</taxon>
        <taxon>Pseudomonadati</taxon>
        <taxon>Pseudomonadota</taxon>
        <taxon>Betaproteobacteria</taxon>
        <taxon>Burkholderiales</taxon>
        <taxon>Burkholderiaceae</taxon>
        <taxon>Burkholderia</taxon>
        <taxon>pseudomallei group</taxon>
    </lineage>
</organism>
<evidence type="ECO:0000313" key="1">
    <source>
        <dbReference type="EMBL" id="CAH34763.1"/>
    </source>
</evidence>
<gene>
    <name evidence="1" type="ordered locus">BPSL0771</name>
</gene>
<dbReference type="EMBL" id="BX571965">
    <property type="protein sequence ID" value="CAH34763.1"/>
    <property type="molecule type" value="Genomic_DNA"/>
</dbReference>
<evidence type="ECO:0000313" key="2">
    <source>
        <dbReference type="Proteomes" id="UP000000605"/>
    </source>
</evidence>
<dbReference type="PATRIC" id="fig|272560.6.peg.827"/>
<name>Q63WX0_BURPS</name>
<accession>Q63WX0</accession>